<dbReference type="Proteomes" id="UP000598820">
    <property type="component" value="Unassembled WGS sequence"/>
</dbReference>
<dbReference type="AlphaFoldDB" id="A0A927AWE8"/>
<keyword evidence="1" id="KW-0812">Transmembrane</keyword>
<dbReference type="EMBL" id="JACWZY010000062">
    <property type="protein sequence ID" value="MBD2705604.1"/>
    <property type="molecule type" value="Genomic_DNA"/>
</dbReference>
<protein>
    <submittedName>
        <fullName evidence="2">Uncharacterized protein</fullName>
    </submittedName>
</protein>
<keyword evidence="3" id="KW-1185">Reference proteome</keyword>
<evidence type="ECO:0000313" key="2">
    <source>
        <dbReference type="EMBL" id="MBD2705604.1"/>
    </source>
</evidence>
<dbReference type="RefSeq" id="WP_190893206.1">
    <property type="nucleotide sequence ID" value="NZ_JACWZY010000062.1"/>
</dbReference>
<evidence type="ECO:0000313" key="3">
    <source>
        <dbReference type="Proteomes" id="UP000598820"/>
    </source>
</evidence>
<evidence type="ECO:0000256" key="1">
    <source>
        <dbReference type="SAM" id="Phobius"/>
    </source>
</evidence>
<name>A0A927AWE8_9BACT</name>
<accession>A0A927AWE8</accession>
<feature type="transmembrane region" description="Helical" evidence="1">
    <location>
        <begin position="27"/>
        <end position="51"/>
    </location>
</feature>
<keyword evidence="1" id="KW-0472">Membrane</keyword>
<organism evidence="2 3">
    <name type="scientific">Spirosoma profusum</name>
    <dbReference type="NCBI Taxonomy" id="2771354"/>
    <lineage>
        <taxon>Bacteria</taxon>
        <taxon>Pseudomonadati</taxon>
        <taxon>Bacteroidota</taxon>
        <taxon>Cytophagia</taxon>
        <taxon>Cytophagales</taxon>
        <taxon>Cytophagaceae</taxon>
        <taxon>Spirosoma</taxon>
    </lineage>
</organism>
<gene>
    <name evidence="2" type="ORF">IC229_33660</name>
</gene>
<sequence>MKKTIGWTLVALVNIGSWTSIFYFGGWLAALLCLVIMLAGVGLMLIIIWLFTSDD</sequence>
<proteinExistence type="predicted"/>
<keyword evidence="1" id="KW-1133">Transmembrane helix</keyword>
<comment type="caution">
    <text evidence="2">The sequence shown here is derived from an EMBL/GenBank/DDBJ whole genome shotgun (WGS) entry which is preliminary data.</text>
</comment>
<reference evidence="2" key="1">
    <citation type="submission" date="2020-09" db="EMBL/GenBank/DDBJ databases">
        <authorList>
            <person name="Kim M.K."/>
        </authorList>
    </citation>
    <scope>NUCLEOTIDE SEQUENCE</scope>
    <source>
        <strain evidence="2">BT702</strain>
    </source>
</reference>